<organism evidence="1 2">
    <name type="scientific">Comamonas resistens</name>
    <dbReference type="NCBI Taxonomy" id="3046670"/>
    <lineage>
        <taxon>Bacteria</taxon>
        <taxon>Pseudomonadati</taxon>
        <taxon>Pseudomonadota</taxon>
        <taxon>Betaproteobacteria</taxon>
        <taxon>Burkholderiales</taxon>
        <taxon>Comamonadaceae</taxon>
        <taxon>Comamonas</taxon>
    </lineage>
</organism>
<dbReference type="RefSeq" id="WP_283488209.1">
    <property type="nucleotide sequence ID" value="NZ_CP125947.1"/>
</dbReference>
<keyword evidence="2" id="KW-1185">Reference proteome</keyword>
<proteinExistence type="predicted"/>
<evidence type="ECO:0000313" key="2">
    <source>
        <dbReference type="Proteomes" id="UP001240697"/>
    </source>
</evidence>
<reference evidence="1 2" key="1">
    <citation type="submission" date="2023-05" db="EMBL/GenBank/DDBJ databases">
        <authorList>
            <person name="Yin Y."/>
            <person name="Lu Z."/>
        </authorList>
    </citation>
    <scope>NUCLEOTIDE SEQUENCE [LARGE SCALE GENOMIC DNA]</scope>
    <source>
        <strain evidence="1 2">ZM22</strain>
    </source>
</reference>
<accession>A0ABY8SVW5</accession>
<evidence type="ECO:0000313" key="1">
    <source>
        <dbReference type="EMBL" id="WHS67162.1"/>
    </source>
</evidence>
<gene>
    <name evidence="1" type="ORF">QMY55_08605</name>
</gene>
<dbReference type="Proteomes" id="UP001240697">
    <property type="component" value="Chromosome"/>
</dbReference>
<sequence>MTTIKSYKALKCADLEKIAQAVEANAGHAIPGLLESLADLKTDRIGAAHTPEQIAARSPGYAASSK</sequence>
<dbReference type="EMBL" id="CP125947">
    <property type="protein sequence ID" value="WHS67162.1"/>
    <property type="molecule type" value="Genomic_DNA"/>
</dbReference>
<protein>
    <submittedName>
        <fullName evidence="1">Uncharacterized protein</fullName>
    </submittedName>
</protein>
<name>A0ABY8SVW5_9BURK</name>